<evidence type="ECO:0000256" key="2">
    <source>
        <dbReference type="ARBA" id="ARBA00022448"/>
    </source>
</evidence>
<dbReference type="GO" id="GO:0005829">
    <property type="term" value="C:cytosol"/>
    <property type="evidence" value="ECO:0007669"/>
    <property type="project" value="TreeGrafter"/>
</dbReference>
<dbReference type="PANTHER" id="PTHR10997:SF29">
    <property type="entry name" value="ARM REPEAT SUPERFAMILY PROTEIN"/>
    <property type="match status" value="1"/>
</dbReference>
<evidence type="ECO:0000256" key="3">
    <source>
        <dbReference type="ARBA" id="ARBA00023242"/>
    </source>
</evidence>
<dbReference type="InterPro" id="IPR011989">
    <property type="entry name" value="ARM-like"/>
</dbReference>
<proteinExistence type="predicted"/>
<dbReference type="InterPro" id="IPR016024">
    <property type="entry name" value="ARM-type_fold"/>
</dbReference>
<keyword evidence="2" id="KW-0813">Transport</keyword>
<dbReference type="SUPFAM" id="SSF48371">
    <property type="entry name" value="ARM repeat"/>
    <property type="match status" value="1"/>
</dbReference>
<evidence type="ECO:0000313" key="6">
    <source>
        <dbReference type="EMBL" id="KAK6930334.1"/>
    </source>
</evidence>
<evidence type="ECO:0000256" key="4">
    <source>
        <dbReference type="SAM" id="MobiDB-lite"/>
    </source>
</evidence>
<comment type="caution">
    <text evidence="6">The sequence shown here is derived from an EMBL/GenBank/DDBJ whole genome shotgun (WGS) entry which is preliminary data.</text>
</comment>
<sequence length="1094" mass="123339">MEISQIAHLLNNTLNPDGNVVHKSTESLDRLSLSSPNFAFSLLSLATDGESRGLRIAAATYLKNFTRRNIDVNNPASRVSKEFKDGLVRALLKAELPVSKVLVEAFRVIVVAEFVNSNLWPELVPELRSVIQNSDLINNDANSDWKTINALVVLQALVRPFQYFLNPKVANEPVPPQLEILSSEILVPLQAAFHQLVEKALGNHDRMESDIERFLLVVCKCIYLSVRSHMPSALVPHLPLFCHDLFGILGSLSFESDTSEDGYLLRLKTGKRGLLIFCSLVTRHRKYSDKLMPNIIKCASAIVRHSSKISKLDFLSERVLSVAFDVISHVLETGPGWRLVSPHFSSLLDLAIFPALVMNEKDVLEWEDEPDEYIRKNLPSDLEEISGWREDLFTARKSALNLLGVISMSKGPRGATNNNSLASYKRKKGERKKINDGCRSMGELLVMPFLSKFPIPSDVNATQSKIVNDYYGVLMAYGGLQEGQRPEYIATLIRTRVLPLYMKLSCFSYLVATANWLLGELASCLPEEMSKDVYSSLLTALAYSDVGEVCCYPVRASAAGAIAGLLENEYYPPEWLPLLHAVIDRIGKDDDETSILFQLLSTVVEAGDENITIHIPSIISSLIDTISSYITPGQETWPQVVEQGFSALAVMAQSWEDTVPEDFEQDKSSEKWVTGRRTIARAFSDLLQKAWLVSMLPMENEDSVPLPSQSSMDDLSTLLCSIMRSVTERSMISELKLSELLVIWANVIAEWHAWEELEDLSIFDCIKEVVNLDTKFGLENFLFKRLPPPPAPPVPQRSIVEAIGAFVSNAISQYPSAMWKACSCVHLLLHLPKYSFETEDVKQALVIAFSRAAFSRFREEQKKPNPLWKPLLLVLSSCYLCYPDIVMRFLDKDEEKGFRLWLSALSFISTSSYEHGMLQEPEIKLIVMALLKVVEQQLETVNQDKGLLQQSITSFMEAFIRLREVQKEQEDEEEEDEDKNDNDGEGDNEEDEDDDDEDSEEEVHEETEEEFLDRYAKAAAALENGTIVEEGDVEDQEQELELGGLEEVDLEGTVQSLLERYQQVLVQGQALPQHLISSFLDTFPEYSVFFHQYR</sequence>
<organism evidence="6 7">
    <name type="scientific">Dillenia turbinata</name>
    <dbReference type="NCBI Taxonomy" id="194707"/>
    <lineage>
        <taxon>Eukaryota</taxon>
        <taxon>Viridiplantae</taxon>
        <taxon>Streptophyta</taxon>
        <taxon>Embryophyta</taxon>
        <taxon>Tracheophyta</taxon>
        <taxon>Spermatophyta</taxon>
        <taxon>Magnoliopsida</taxon>
        <taxon>eudicotyledons</taxon>
        <taxon>Gunneridae</taxon>
        <taxon>Pentapetalae</taxon>
        <taxon>Dilleniales</taxon>
        <taxon>Dilleniaceae</taxon>
        <taxon>Dillenia</taxon>
    </lineage>
</organism>
<keyword evidence="7" id="KW-1185">Reference proteome</keyword>
<dbReference type="GO" id="GO:0031267">
    <property type="term" value="F:small GTPase binding"/>
    <property type="evidence" value="ECO:0007669"/>
    <property type="project" value="InterPro"/>
</dbReference>
<keyword evidence="3" id="KW-0539">Nucleus</keyword>
<protein>
    <submittedName>
        <fullName evidence="6">Importin-beta, N-terminal domain</fullName>
    </submittedName>
</protein>
<feature type="region of interest" description="Disordered" evidence="4">
    <location>
        <begin position="966"/>
        <end position="1011"/>
    </location>
</feature>
<evidence type="ECO:0000259" key="5">
    <source>
        <dbReference type="Pfam" id="PF03810"/>
    </source>
</evidence>
<accession>A0AAN8VEQ4</accession>
<feature type="compositionally biased region" description="Acidic residues" evidence="4">
    <location>
        <begin position="969"/>
        <end position="1011"/>
    </location>
</feature>
<dbReference type="PANTHER" id="PTHR10997">
    <property type="entry name" value="IMPORTIN-7, 8, 11"/>
    <property type="match status" value="1"/>
</dbReference>
<reference evidence="6 7" key="1">
    <citation type="submission" date="2023-12" db="EMBL/GenBank/DDBJ databases">
        <title>A high-quality genome assembly for Dillenia turbinata (Dilleniales).</title>
        <authorList>
            <person name="Chanderbali A."/>
        </authorList>
    </citation>
    <scope>NUCLEOTIDE SEQUENCE [LARGE SCALE GENOMIC DNA]</scope>
    <source>
        <strain evidence="6">LSX21</strain>
        <tissue evidence="6">Leaf</tissue>
    </source>
</reference>
<dbReference type="GO" id="GO:0005049">
    <property type="term" value="F:nuclear export signal receptor activity"/>
    <property type="evidence" value="ECO:0007669"/>
    <property type="project" value="TreeGrafter"/>
</dbReference>
<dbReference type="InterPro" id="IPR001494">
    <property type="entry name" value="Importin-beta_N"/>
</dbReference>
<feature type="domain" description="Importin N-terminal" evidence="5">
    <location>
        <begin position="26"/>
        <end position="69"/>
    </location>
</feature>
<dbReference type="Gene3D" id="1.25.10.10">
    <property type="entry name" value="Leucine-rich Repeat Variant"/>
    <property type="match status" value="1"/>
</dbReference>
<dbReference type="GO" id="GO:0005635">
    <property type="term" value="C:nuclear envelope"/>
    <property type="evidence" value="ECO:0007669"/>
    <property type="project" value="TreeGrafter"/>
</dbReference>
<dbReference type="AlphaFoldDB" id="A0AAN8VEQ4"/>
<dbReference type="Proteomes" id="UP001370490">
    <property type="component" value="Unassembled WGS sequence"/>
</dbReference>
<name>A0AAN8VEQ4_9MAGN</name>
<evidence type="ECO:0000313" key="7">
    <source>
        <dbReference type="Proteomes" id="UP001370490"/>
    </source>
</evidence>
<dbReference type="EMBL" id="JBAMMX010000012">
    <property type="protein sequence ID" value="KAK6930334.1"/>
    <property type="molecule type" value="Genomic_DNA"/>
</dbReference>
<dbReference type="GO" id="GO:0006606">
    <property type="term" value="P:protein import into nucleus"/>
    <property type="evidence" value="ECO:0007669"/>
    <property type="project" value="TreeGrafter"/>
</dbReference>
<dbReference type="GO" id="GO:0006611">
    <property type="term" value="P:protein export from nucleus"/>
    <property type="evidence" value="ECO:0007669"/>
    <property type="project" value="TreeGrafter"/>
</dbReference>
<dbReference type="Pfam" id="PF03810">
    <property type="entry name" value="IBN_N"/>
    <property type="match status" value="1"/>
</dbReference>
<comment type="subcellular location">
    <subcellularLocation>
        <location evidence="1">Nucleus</location>
    </subcellularLocation>
</comment>
<evidence type="ECO:0000256" key="1">
    <source>
        <dbReference type="ARBA" id="ARBA00004123"/>
    </source>
</evidence>
<gene>
    <name evidence="6" type="ORF">RJ641_004428</name>
</gene>